<keyword evidence="2" id="KW-1185">Reference proteome</keyword>
<organism evidence="1 2">
    <name type="scientific">Magnetofaba australis IT-1</name>
    <dbReference type="NCBI Taxonomy" id="1434232"/>
    <lineage>
        <taxon>Bacteria</taxon>
        <taxon>Pseudomonadati</taxon>
        <taxon>Pseudomonadota</taxon>
        <taxon>Magnetococcia</taxon>
        <taxon>Magnetococcales</taxon>
        <taxon>Magnetococcaceae</taxon>
        <taxon>Magnetofaba</taxon>
    </lineage>
</organism>
<name>A0A1Y2K0K9_9PROT</name>
<evidence type="ECO:0008006" key="3">
    <source>
        <dbReference type="Google" id="ProtNLM"/>
    </source>
</evidence>
<comment type="caution">
    <text evidence="1">The sequence shown here is derived from an EMBL/GenBank/DDBJ whole genome shotgun (WGS) entry which is preliminary data.</text>
</comment>
<gene>
    <name evidence="1" type="ORF">MAIT1_01495</name>
</gene>
<dbReference type="STRING" id="1434232.MAIT1_01495"/>
<protein>
    <recommendedName>
        <fullName evidence="3">Polysaccharide deacetylase</fullName>
    </recommendedName>
</protein>
<dbReference type="AlphaFoldDB" id="A0A1Y2K0K9"/>
<dbReference type="Gene3D" id="3.20.20.370">
    <property type="entry name" value="Glycoside hydrolase/deacetylase"/>
    <property type="match status" value="1"/>
</dbReference>
<dbReference type="Proteomes" id="UP000194003">
    <property type="component" value="Unassembled WGS sequence"/>
</dbReference>
<dbReference type="EMBL" id="LVJN01000020">
    <property type="protein sequence ID" value="OSM01509.1"/>
    <property type="molecule type" value="Genomic_DNA"/>
</dbReference>
<sequence>MIYFHYSADYELFLGGNHLPPEQVMVAPTAELLARCDDLDIPLTLFVDTECLRRHAQWGETAFVDAVQAQLRAAVAAGHDAQAHLHPHWSQTERDGPGFRFPPHRYALGTLDNDSAIALEEARGLIARCRDDLESLLKPVNPDYACVAFRAGGYALQPYEREILALLAQAGLRIDSSVIPGYRDARVDFRQVADQAGYWVDPEAGLNSAAEAGAGLFEIPIASATLPDAVARRALWRAALRRAMQTLLGGQEADSPRGWPVGGGAQGDAAERAAPGRLKQAWWNFHAVMNQRFARLELKENPELLLAVTEAYLATRNWAQEPVFLSLNCHPKGLHGRHLRALERFHRGLRRRYGSALRCHTFAQSAQMLLHKPGQ</sequence>
<reference evidence="1 2" key="1">
    <citation type="journal article" date="2016" name="BMC Genomics">
        <title>Combined genomic and structural analyses of a cultured magnetotactic bacterium reveals its niche adaptation to a dynamic environment.</title>
        <authorList>
            <person name="Araujo A.C."/>
            <person name="Morillo V."/>
            <person name="Cypriano J."/>
            <person name="Teixeira L.C."/>
            <person name="Leao P."/>
            <person name="Lyra S."/>
            <person name="Almeida L.G."/>
            <person name="Bazylinski D.A."/>
            <person name="Vasconcellos A.T."/>
            <person name="Abreu F."/>
            <person name="Lins U."/>
        </authorList>
    </citation>
    <scope>NUCLEOTIDE SEQUENCE [LARGE SCALE GENOMIC DNA]</scope>
    <source>
        <strain evidence="1 2">IT-1</strain>
    </source>
</reference>
<dbReference type="SUPFAM" id="SSF88713">
    <property type="entry name" value="Glycoside hydrolase/deacetylase"/>
    <property type="match status" value="1"/>
</dbReference>
<dbReference type="RefSeq" id="WP_085442962.1">
    <property type="nucleotide sequence ID" value="NZ_LVJN01000020.1"/>
</dbReference>
<proteinExistence type="predicted"/>
<dbReference type="OrthoDB" id="8597776at2"/>
<accession>A0A1Y2K0K9</accession>
<evidence type="ECO:0000313" key="2">
    <source>
        <dbReference type="Proteomes" id="UP000194003"/>
    </source>
</evidence>
<dbReference type="GO" id="GO:0005975">
    <property type="term" value="P:carbohydrate metabolic process"/>
    <property type="evidence" value="ECO:0007669"/>
    <property type="project" value="InterPro"/>
</dbReference>
<evidence type="ECO:0000313" key="1">
    <source>
        <dbReference type="EMBL" id="OSM01509.1"/>
    </source>
</evidence>
<dbReference type="InterPro" id="IPR011330">
    <property type="entry name" value="Glyco_hydro/deAcase_b/a-brl"/>
</dbReference>